<name>A0AAE3G3A4_9GAMM</name>
<feature type="domain" description="Type II secretion system protein GspF" evidence="9">
    <location>
        <begin position="25"/>
        <end position="142"/>
    </location>
</feature>
<evidence type="ECO:0000313" key="11">
    <source>
        <dbReference type="Proteomes" id="UP001205843"/>
    </source>
</evidence>
<keyword evidence="3" id="KW-1003">Cell membrane</keyword>
<keyword evidence="5 8" id="KW-0812">Transmembrane</keyword>
<evidence type="ECO:0000256" key="6">
    <source>
        <dbReference type="ARBA" id="ARBA00022989"/>
    </source>
</evidence>
<dbReference type="GO" id="GO:0015628">
    <property type="term" value="P:protein secretion by the type II secretion system"/>
    <property type="evidence" value="ECO:0007669"/>
    <property type="project" value="TreeGrafter"/>
</dbReference>
<dbReference type="Gene3D" id="1.20.81.30">
    <property type="entry name" value="Type II secretion system (T2SS), domain F"/>
    <property type="match status" value="2"/>
</dbReference>
<evidence type="ECO:0000259" key="9">
    <source>
        <dbReference type="Pfam" id="PF00482"/>
    </source>
</evidence>
<sequence length="352" mass="38893">MTLKTLKRWYARQMSFGVDVRLDLYRTLSSFLKGGLPINDVIEKMASEFRRYGDLRHVILADWAAEMRDGRSFSQTLSSWSPPGEVSMIRSGEEAGEIAEGLDNAVLATEAVLEMRRTIRRNLAYPCVLMLVAFVLIYVFSVEGIPAMVDMIPVSDWPAASQALYGLALFVQQSWYLALAGLFGAGALIGYSLGNLTGPVREALDRLPPWSIYRSVQSSVFLISLSSMMKTGTPVADGLATIHSLSGRYVRWQVRKLQVRINSGKSIGAALDTGFFPREVRIAINTYAALADIQQEFERLGRGSIKTSLEIIGAGTKVLNTAVLLGIAGYVGWVYYTFFVLNQEIARMTSAF</sequence>
<evidence type="ECO:0000256" key="5">
    <source>
        <dbReference type="ARBA" id="ARBA00022692"/>
    </source>
</evidence>
<dbReference type="GO" id="GO:0005886">
    <property type="term" value="C:plasma membrane"/>
    <property type="evidence" value="ECO:0007669"/>
    <property type="project" value="UniProtKB-SubCell"/>
</dbReference>
<protein>
    <submittedName>
        <fullName evidence="10">Type II secretory pathway component PulF</fullName>
    </submittedName>
</protein>
<evidence type="ECO:0000256" key="1">
    <source>
        <dbReference type="ARBA" id="ARBA00004429"/>
    </source>
</evidence>
<dbReference type="InterPro" id="IPR042094">
    <property type="entry name" value="T2SS_GspF_sf"/>
</dbReference>
<accession>A0AAE3G3A4</accession>
<dbReference type="InterPro" id="IPR003004">
    <property type="entry name" value="GspF/PilC"/>
</dbReference>
<organism evidence="10 11">
    <name type="scientific">Natronocella acetinitrilica</name>
    <dbReference type="NCBI Taxonomy" id="414046"/>
    <lineage>
        <taxon>Bacteria</taxon>
        <taxon>Pseudomonadati</taxon>
        <taxon>Pseudomonadota</taxon>
        <taxon>Gammaproteobacteria</taxon>
        <taxon>Chromatiales</taxon>
        <taxon>Ectothiorhodospiraceae</taxon>
        <taxon>Natronocella</taxon>
    </lineage>
</organism>
<dbReference type="EMBL" id="JALJXV010000003">
    <property type="protein sequence ID" value="MCP1674264.1"/>
    <property type="molecule type" value="Genomic_DNA"/>
</dbReference>
<dbReference type="RefSeq" id="WP_253476136.1">
    <property type="nucleotide sequence ID" value="NZ_JALJXV010000003.1"/>
</dbReference>
<comment type="caution">
    <text evidence="10">The sequence shown here is derived from an EMBL/GenBank/DDBJ whole genome shotgun (WGS) entry which is preliminary data.</text>
</comment>
<keyword evidence="11" id="KW-1185">Reference proteome</keyword>
<dbReference type="Pfam" id="PF00482">
    <property type="entry name" value="T2SSF"/>
    <property type="match status" value="1"/>
</dbReference>
<evidence type="ECO:0000256" key="2">
    <source>
        <dbReference type="ARBA" id="ARBA00005745"/>
    </source>
</evidence>
<proteinExistence type="inferred from homology"/>
<keyword evidence="4" id="KW-0997">Cell inner membrane</keyword>
<evidence type="ECO:0000256" key="8">
    <source>
        <dbReference type="SAM" id="Phobius"/>
    </source>
</evidence>
<dbReference type="PANTHER" id="PTHR30012">
    <property type="entry name" value="GENERAL SECRETION PATHWAY PROTEIN"/>
    <property type="match status" value="1"/>
</dbReference>
<keyword evidence="6 8" id="KW-1133">Transmembrane helix</keyword>
<feature type="transmembrane region" description="Helical" evidence="8">
    <location>
        <begin position="123"/>
        <end position="141"/>
    </location>
</feature>
<comment type="similarity">
    <text evidence="2">Belongs to the GSP F family.</text>
</comment>
<reference evidence="10" key="1">
    <citation type="submission" date="2022-03" db="EMBL/GenBank/DDBJ databases">
        <title>Genomic Encyclopedia of Type Strains, Phase III (KMG-III): the genomes of soil and plant-associated and newly described type strains.</title>
        <authorList>
            <person name="Whitman W."/>
        </authorList>
    </citation>
    <scope>NUCLEOTIDE SEQUENCE</scope>
    <source>
        <strain evidence="10">ANL 6-2</strain>
    </source>
</reference>
<dbReference type="AlphaFoldDB" id="A0AAE3G3A4"/>
<feature type="transmembrane region" description="Helical" evidence="8">
    <location>
        <begin position="318"/>
        <end position="338"/>
    </location>
</feature>
<dbReference type="Proteomes" id="UP001205843">
    <property type="component" value="Unassembled WGS sequence"/>
</dbReference>
<feature type="transmembrane region" description="Helical" evidence="8">
    <location>
        <begin position="175"/>
        <end position="194"/>
    </location>
</feature>
<keyword evidence="7 8" id="KW-0472">Membrane</keyword>
<dbReference type="InterPro" id="IPR018076">
    <property type="entry name" value="T2SS_GspF_dom"/>
</dbReference>
<comment type="subcellular location">
    <subcellularLocation>
        <location evidence="1">Cell inner membrane</location>
        <topology evidence="1">Multi-pass membrane protein</topology>
    </subcellularLocation>
</comment>
<evidence type="ECO:0000313" key="10">
    <source>
        <dbReference type="EMBL" id="MCP1674264.1"/>
    </source>
</evidence>
<dbReference type="PANTHER" id="PTHR30012:SF7">
    <property type="entry name" value="PROTEIN TRANSPORT PROTEIN HOFC HOMOLOG"/>
    <property type="match status" value="1"/>
</dbReference>
<evidence type="ECO:0000256" key="4">
    <source>
        <dbReference type="ARBA" id="ARBA00022519"/>
    </source>
</evidence>
<evidence type="ECO:0000256" key="7">
    <source>
        <dbReference type="ARBA" id="ARBA00023136"/>
    </source>
</evidence>
<gene>
    <name evidence="10" type="ORF">J2T57_001366</name>
</gene>
<evidence type="ECO:0000256" key="3">
    <source>
        <dbReference type="ARBA" id="ARBA00022475"/>
    </source>
</evidence>